<evidence type="ECO:0000259" key="5">
    <source>
        <dbReference type="PROSITE" id="PS51635"/>
    </source>
</evidence>
<proteinExistence type="predicted"/>
<evidence type="ECO:0000313" key="6">
    <source>
        <dbReference type="EMBL" id="SEH65509.1"/>
    </source>
</evidence>
<feature type="active site" description="Proton acceptor" evidence="4">
    <location>
        <position position="188"/>
    </location>
</feature>
<dbReference type="Proteomes" id="UP000199135">
    <property type="component" value="Unassembled WGS sequence"/>
</dbReference>
<dbReference type="Gene3D" id="3.40.1090.10">
    <property type="entry name" value="Cytosolic phospholipase A2 catalytic domain"/>
    <property type="match status" value="2"/>
</dbReference>
<dbReference type="InterPro" id="IPR016035">
    <property type="entry name" value="Acyl_Trfase/lysoPLipase"/>
</dbReference>
<dbReference type="SUPFAM" id="SSF52151">
    <property type="entry name" value="FabD/lysophospholipase-like"/>
    <property type="match status" value="1"/>
</dbReference>
<feature type="active site" description="Nucleophile" evidence="4">
    <location>
        <position position="64"/>
    </location>
</feature>
<dbReference type="Pfam" id="PF01734">
    <property type="entry name" value="Patatin"/>
    <property type="match status" value="1"/>
</dbReference>
<keyword evidence="1 4" id="KW-0378">Hydrolase</keyword>
<gene>
    <name evidence="6" type="ORF">SAMN05216447_11035</name>
</gene>
<organism evidence="6 7">
    <name type="scientific">Parafannyhessea umbonata</name>
    <dbReference type="NCBI Taxonomy" id="604330"/>
    <lineage>
        <taxon>Bacteria</taxon>
        <taxon>Bacillati</taxon>
        <taxon>Actinomycetota</taxon>
        <taxon>Coriobacteriia</taxon>
        <taxon>Coriobacteriales</taxon>
        <taxon>Atopobiaceae</taxon>
        <taxon>Parafannyhessea</taxon>
    </lineage>
</organism>
<dbReference type="PROSITE" id="PS51635">
    <property type="entry name" value="PNPLA"/>
    <property type="match status" value="1"/>
</dbReference>
<feature type="short sequence motif" description="GXSXG" evidence="4">
    <location>
        <begin position="62"/>
        <end position="66"/>
    </location>
</feature>
<keyword evidence="3 4" id="KW-0443">Lipid metabolism</keyword>
<dbReference type="EMBL" id="FNWT01000010">
    <property type="protein sequence ID" value="SEH65509.1"/>
    <property type="molecule type" value="Genomic_DNA"/>
</dbReference>
<comment type="caution">
    <text evidence="6">The sequence shown here is derived from an EMBL/GenBank/DDBJ whole genome shotgun (WGS) entry which is preliminary data.</text>
</comment>
<evidence type="ECO:0000256" key="4">
    <source>
        <dbReference type="PROSITE-ProRule" id="PRU01161"/>
    </source>
</evidence>
<name>A0A1H6K299_9ACTN</name>
<evidence type="ECO:0000256" key="2">
    <source>
        <dbReference type="ARBA" id="ARBA00022963"/>
    </source>
</evidence>
<dbReference type="InterPro" id="IPR045943">
    <property type="entry name" value="DUF6363"/>
</dbReference>
<dbReference type="CDD" id="cd07208">
    <property type="entry name" value="Pat_hypo_Ecoli_yjju_like"/>
    <property type="match status" value="1"/>
</dbReference>
<feature type="domain" description="PNPLA" evidence="5">
    <location>
        <begin position="31"/>
        <end position="203"/>
    </location>
</feature>
<feature type="short sequence motif" description="GXGXXG" evidence="4">
    <location>
        <begin position="35"/>
        <end position="40"/>
    </location>
</feature>
<accession>A0A1H6K299</accession>
<dbReference type="PANTHER" id="PTHR14226">
    <property type="entry name" value="NEUROPATHY TARGET ESTERASE/SWISS CHEESE D.MELANOGASTER"/>
    <property type="match status" value="1"/>
</dbReference>
<reference evidence="6 7" key="1">
    <citation type="submission" date="2016-10" db="EMBL/GenBank/DDBJ databases">
        <authorList>
            <person name="Varghese N."/>
            <person name="Submissions S."/>
        </authorList>
    </citation>
    <scope>NUCLEOTIDE SEQUENCE [LARGE SCALE GENOMIC DNA]</scope>
    <source>
        <strain evidence="6 7">WCP15</strain>
    </source>
</reference>
<evidence type="ECO:0000313" key="7">
    <source>
        <dbReference type="Proteomes" id="UP000199135"/>
    </source>
</evidence>
<dbReference type="InterPro" id="IPR037483">
    <property type="entry name" value="YjjU-like"/>
</dbReference>
<keyword evidence="2 4" id="KW-0442">Lipid degradation</keyword>
<sequence length="324" mass="36175">MSDEAKGLVSEPRDGSAFNVSTDGMIHDCALVFEGGGYRGAYTAGIANALLENHIYFDFVCGLSAGASHTVNYVSRDRRRVEQAFLATPGNEGVGGLGFFLRGKGYFNADYLYEGCIEDGYLPFNFRAFSDNPAKIAIQAFERDTGRTVTFTKDDMPDVWSLIRCVRASSTLPIMMKPEPIDGRTFLDGGLGKGAGIPLHMAEEAGYKKFFFVATRPAGYRKQPPTDRERKVIARLGKSHPYLRNALLTRWERYNAELDRLERMERAGDLLWVRPDFMPVSSTNLDTVELQQAYKMGHAQALRELPRWREFLYGSSTATTGNVT</sequence>
<evidence type="ECO:0000256" key="3">
    <source>
        <dbReference type="ARBA" id="ARBA00023098"/>
    </source>
</evidence>
<dbReference type="InterPro" id="IPR050301">
    <property type="entry name" value="NTE"/>
</dbReference>
<dbReference type="RefSeq" id="WP_257301262.1">
    <property type="nucleotide sequence ID" value="NZ_FNWT01000010.1"/>
</dbReference>
<protein>
    <submittedName>
        <fullName evidence="6">Predicted phospholipase, patatin/cPLA2 family</fullName>
    </submittedName>
</protein>
<dbReference type="PANTHER" id="PTHR14226:SF25">
    <property type="entry name" value="PHOSPHOESTERASE"/>
    <property type="match status" value="1"/>
</dbReference>
<dbReference type="InterPro" id="IPR002641">
    <property type="entry name" value="PNPLA_dom"/>
</dbReference>
<feature type="short sequence motif" description="DGA/G" evidence="4">
    <location>
        <begin position="188"/>
        <end position="190"/>
    </location>
</feature>
<evidence type="ECO:0000256" key="1">
    <source>
        <dbReference type="ARBA" id="ARBA00022801"/>
    </source>
</evidence>
<dbReference type="Pfam" id="PF19890">
    <property type="entry name" value="DUF6363"/>
    <property type="match status" value="1"/>
</dbReference>
<keyword evidence="7" id="KW-1185">Reference proteome</keyword>